<keyword evidence="5" id="KW-0540">Nuclease</keyword>
<accession>A0A5N6PMD6</accession>
<keyword evidence="7" id="KW-0064">Aspartyl protease</keyword>
<evidence type="ECO:0000256" key="9">
    <source>
        <dbReference type="ARBA" id="ARBA00022801"/>
    </source>
</evidence>
<evidence type="ECO:0000259" key="15">
    <source>
        <dbReference type="PROSITE" id="PS50878"/>
    </source>
</evidence>
<dbReference type="SUPFAM" id="SSF56672">
    <property type="entry name" value="DNA/RNA polymerases"/>
    <property type="match status" value="1"/>
</dbReference>
<dbReference type="Gene3D" id="4.10.60.10">
    <property type="entry name" value="Zinc finger, CCHC-type"/>
    <property type="match status" value="1"/>
</dbReference>
<dbReference type="InterPro" id="IPR045358">
    <property type="entry name" value="Ty3_capsid"/>
</dbReference>
<comment type="caution">
    <text evidence="16">The sequence shown here is derived from an EMBL/GenBank/DDBJ whole genome shotgun (WGS) entry which is preliminary data.</text>
</comment>
<evidence type="ECO:0000256" key="3">
    <source>
        <dbReference type="ARBA" id="ARBA00022679"/>
    </source>
</evidence>
<dbReference type="Pfam" id="PF19259">
    <property type="entry name" value="Ty3_capsid"/>
    <property type="match status" value="1"/>
</dbReference>
<evidence type="ECO:0000256" key="10">
    <source>
        <dbReference type="ARBA" id="ARBA00022918"/>
    </source>
</evidence>
<keyword evidence="11" id="KW-0238">DNA-binding</keyword>
<dbReference type="Pfam" id="PF00931">
    <property type="entry name" value="NB-ARC"/>
    <property type="match status" value="1"/>
</dbReference>
<dbReference type="InterPro" id="IPR041577">
    <property type="entry name" value="RT_RNaseH_2"/>
</dbReference>
<evidence type="ECO:0000256" key="5">
    <source>
        <dbReference type="ARBA" id="ARBA00022722"/>
    </source>
</evidence>
<dbReference type="FunFam" id="3.30.70.270:FF:000026">
    <property type="entry name" value="Transposon Ty3-G Gag-Pol polyprotein"/>
    <property type="match status" value="1"/>
</dbReference>
<dbReference type="FunFam" id="3.10.10.10:FF:000007">
    <property type="entry name" value="Retrovirus-related Pol polyprotein from transposon 17.6-like Protein"/>
    <property type="match status" value="1"/>
</dbReference>
<dbReference type="Gene3D" id="1.10.8.430">
    <property type="entry name" value="Helical domain of apoptotic protease-activating factors"/>
    <property type="match status" value="1"/>
</dbReference>
<dbReference type="GO" id="GO:0004190">
    <property type="term" value="F:aspartic-type endopeptidase activity"/>
    <property type="evidence" value="ECO:0007669"/>
    <property type="project" value="UniProtKB-KW"/>
</dbReference>
<dbReference type="GO" id="GO:0004519">
    <property type="term" value="F:endonuclease activity"/>
    <property type="evidence" value="ECO:0007669"/>
    <property type="project" value="UniProtKB-KW"/>
</dbReference>
<keyword evidence="2" id="KW-0645">Protease</keyword>
<keyword evidence="12" id="KW-0863">Zinc-finger</keyword>
<dbReference type="Gene3D" id="3.40.50.300">
    <property type="entry name" value="P-loop containing nucleotide triphosphate hydrolases"/>
    <property type="match status" value="1"/>
</dbReference>
<keyword evidence="1" id="KW-0433">Leucine-rich repeat</keyword>
<keyword evidence="8" id="KW-0255">Endonuclease</keyword>
<dbReference type="InterPro" id="IPR042197">
    <property type="entry name" value="Apaf_helical"/>
</dbReference>
<dbReference type="EMBL" id="SZYD01000004">
    <property type="protein sequence ID" value="KAD6454815.1"/>
    <property type="molecule type" value="Genomic_DNA"/>
</dbReference>
<evidence type="ECO:0000256" key="11">
    <source>
        <dbReference type="ARBA" id="ARBA00023125"/>
    </source>
</evidence>
<feature type="compositionally biased region" description="Basic residues" evidence="13">
    <location>
        <begin position="1"/>
        <end position="11"/>
    </location>
</feature>
<dbReference type="InterPro" id="IPR043128">
    <property type="entry name" value="Rev_trsase/Diguanyl_cyclase"/>
</dbReference>
<dbReference type="SUPFAM" id="SSF52540">
    <property type="entry name" value="P-loop containing nucleoside triphosphate hydrolases"/>
    <property type="match status" value="1"/>
</dbReference>
<dbReference type="GO" id="GO:0003677">
    <property type="term" value="F:DNA binding"/>
    <property type="evidence" value="ECO:0007669"/>
    <property type="project" value="UniProtKB-KW"/>
</dbReference>
<evidence type="ECO:0008006" key="18">
    <source>
        <dbReference type="Google" id="ProtNLM"/>
    </source>
</evidence>
<dbReference type="InterPro" id="IPR000477">
    <property type="entry name" value="RT_dom"/>
</dbReference>
<dbReference type="GO" id="GO:0003964">
    <property type="term" value="F:RNA-directed DNA polymerase activity"/>
    <property type="evidence" value="ECO:0007669"/>
    <property type="project" value="UniProtKB-KW"/>
</dbReference>
<organism evidence="16 17">
    <name type="scientific">Mikania micrantha</name>
    <name type="common">bitter vine</name>
    <dbReference type="NCBI Taxonomy" id="192012"/>
    <lineage>
        <taxon>Eukaryota</taxon>
        <taxon>Viridiplantae</taxon>
        <taxon>Streptophyta</taxon>
        <taxon>Embryophyta</taxon>
        <taxon>Tracheophyta</taxon>
        <taxon>Spermatophyta</taxon>
        <taxon>Magnoliopsida</taxon>
        <taxon>eudicotyledons</taxon>
        <taxon>Gunneridae</taxon>
        <taxon>Pentapetalae</taxon>
        <taxon>asterids</taxon>
        <taxon>campanulids</taxon>
        <taxon>Asterales</taxon>
        <taxon>Asteraceae</taxon>
        <taxon>Asteroideae</taxon>
        <taxon>Heliantheae alliance</taxon>
        <taxon>Eupatorieae</taxon>
        <taxon>Mikania</taxon>
    </lineage>
</organism>
<dbReference type="SMART" id="SM00343">
    <property type="entry name" value="ZnF_C2HC"/>
    <property type="match status" value="2"/>
</dbReference>
<dbReference type="PRINTS" id="PR00364">
    <property type="entry name" value="DISEASERSIST"/>
</dbReference>
<feature type="region of interest" description="Disordered" evidence="13">
    <location>
        <begin position="254"/>
        <end position="305"/>
    </location>
</feature>
<feature type="region of interest" description="Disordered" evidence="13">
    <location>
        <begin position="48"/>
        <end position="74"/>
    </location>
</feature>
<dbReference type="InterPro" id="IPR036390">
    <property type="entry name" value="WH_DNA-bd_sf"/>
</dbReference>
<sequence length="1333" mass="151576">MAPTRRGRKPKDKGPVDNTDTTIPMTPDDIEKLVEARIAAAIPGILARANSNSGNNNNNHNTNNSNTTDPETSNARKGCTYKHFMSCKPKDYYGNDGAIGLLKWIDKIQAVFRISECLETHKVRYAANSFQGKALNRWNNQIQARGVEEAESMGWEEFKALLLEEYCPINELQKLENEFWHLTMKGAELMAYNDRFHELSSLLPHMVNSEDRKIERYIWGLAPQIGSMVTASKPTTLKGAILLAGQLRDHLVRNNAFENKNSGEKRKIDNPTSSNHTNQSNQSNHSKRHNNKKPTTARNYGAVNQDKRNQHAPKCAKCNYFHFGACLVCSKCGKPGHQANNCRSNPTPRACYGCGSPDHMLNVCPKRPQGSGTVNNPPRGRAFVMGAQEAREDNNVITDLIPIQLGSFDVVIGMDWLSKHQAEIQCHLKIFRVPLPNGGALEIQGEIASRKLHLISAMKARKYLKKECQAFLAHIKVKDQEEKKIGDIPIVRDFPEIFPDELPGLPPVRQVEFRIDLIPGAAPIAKTPYRLAPSEMQELSSQLQELLDQGFIRPSFSPWGAPILFVKKKDGSFRMCIDYRELNKVTIKNRYPLPRIDDLFDQLQGSRHFSKIDLRSGYHQLRIHEDDIPKTAFRTRYGHYKFLVMPFGLTNAPAVFMDLMNRVCKPYLDKFVIVFIDDILIYSQNEEDHKQHLKLVLQLLAKEKLYAKFSKCEFWLKEVHFLGHVVNDKGIQVDPNKIEAVEKWEAPTTPTEIRQFLGLAGYYRRFIENFSKIAKPLTMLTQKEQKYNWGREQEEAFQLLKHKLCQAPILSLPDGTDNFVVYCDASHQGLGCVLMQKDKVIAYASRQLKVHEKNYTTHDLEHEAKFIQKIVTKISLKLPLNNWSIDDKLVGMVTQVKNVISSLETDSEDDVRIIGIWGMGGAGKTTLARAVFDHISIRFEGKSFVENVREVSKGSVSGLKKLQKQVLRDVLNDQSIKVTSVSDGINKMKKMMRGRKALVVLDDVDDLEHLEALVGNHDWFKPGSRIIITTRDKQVLVAQGVHDANIYNISLLSDNEAICLFNRHAFGREVPNQRNEELSGKFVHYAAGLPLTIKVLGSSLCGKTEPIWLDTLKRLKTIPLDKTLKKLEISYDGLEEDQKEIFLDVACILKGKAKYKAIRILEGCGFHAQIGLEVLEQRSLIYISYNGDVGMHDHIEEMGKNIVRRLHPTEPNKRRRFCDKEEIEEILVNDLGTKATRIMNLKNPSIHPATIIKNLQTLKALELLSVYDGDRVSQKWVFNEDVKYFPDTLRSLHWTGYHASSLPKTFQANNLVNLEMPRSYISQLWEGGEEKVE</sequence>
<keyword evidence="9" id="KW-0378">Hydrolase</keyword>
<dbReference type="Gene3D" id="3.30.70.270">
    <property type="match status" value="2"/>
</dbReference>
<protein>
    <recommendedName>
        <fullName evidence="18">Reverse transcriptase domain-containing protein</fullName>
    </recommendedName>
</protein>
<dbReference type="Proteomes" id="UP000326396">
    <property type="component" value="Linkage Group LG12"/>
</dbReference>
<feature type="compositionally biased region" description="Low complexity" evidence="13">
    <location>
        <begin position="272"/>
        <end position="284"/>
    </location>
</feature>
<evidence type="ECO:0000256" key="4">
    <source>
        <dbReference type="ARBA" id="ARBA00022695"/>
    </source>
</evidence>
<evidence type="ECO:0000313" key="17">
    <source>
        <dbReference type="Proteomes" id="UP000326396"/>
    </source>
</evidence>
<dbReference type="SUPFAM" id="SSF46785">
    <property type="entry name" value="Winged helix' DNA-binding domain"/>
    <property type="match status" value="1"/>
</dbReference>
<feature type="compositionally biased region" description="Low complexity" evidence="13">
    <location>
        <begin position="17"/>
        <end position="27"/>
    </location>
</feature>
<dbReference type="PROSITE" id="PS50158">
    <property type="entry name" value="ZF_CCHC"/>
    <property type="match status" value="1"/>
</dbReference>
<dbReference type="CDD" id="cd01647">
    <property type="entry name" value="RT_LTR"/>
    <property type="match status" value="1"/>
</dbReference>
<evidence type="ECO:0000313" key="16">
    <source>
        <dbReference type="EMBL" id="KAD6454815.1"/>
    </source>
</evidence>
<dbReference type="InterPro" id="IPR053134">
    <property type="entry name" value="RNA-dir_DNA_polymerase"/>
</dbReference>
<feature type="domain" description="Reverse transcriptase" evidence="15">
    <location>
        <begin position="547"/>
        <end position="726"/>
    </location>
</feature>
<feature type="region of interest" description="Disordered" evidence="13">
    <location>
        <begin position="1"/>
        <end position="27"/>
    </location>
</feature>
<dbReference type="Pfam" id="PF23282">
    <property type="entry name" value="WHD_ROQ1"/>
    <property type="match status" value="1"/>
</dbReference>
<evidence type="ECO:0000256" key="1">
    <source>
        <dbReference type="ARBA" id="ARBA00022614"/>
    </source>
</evidence>
<dbReference type="Pfam" id="PF00098">
    <property type="entry name" value="zf-CCHC"/>
    <property type="match status" value="1"/>
</dbReference>
<proteinExistence type="predicted"/>
<dbReference type="Pfam" id="PF17919">
    <property type="entry name" value="RT_RNaseH_2"/>
    <property type="match status" value="1"/>
</dbReference>
<dbReference type="GO" id="GO:0008270">
    <property type="term" value="F:zinc ion binding"/>
    <property type="evidence" value="ECO:0007669"/>
    <property type="project" value="UniProtKB-KW"/>
</dbReference>
<dbReference type="InterPro" id="IPR002182">
    <property type="entry name" value="NB-ARC"/>
</dbReference>
<dbReference type="InterPro" id="IPR036875">
    <property type="entry name" value="Znf_CCHC_sf"/>
</dbReference>
<dbReference type="GO" id="GO:0043531">
    <property type="term" value="F:ADP binding"/>
    <property type="evidence" value="ECO:0007669"/>
    <property type="project" value="InterPro"/>
</dbReference>
<dbReference type="InterPro" id="IPR043502">
    <property type="entry name" value="DNA/RNA_pol_sf"/>
</dbReference>
<keyword evidence="17" id="KW-1185">Reference proteome</keyword>
<dbReference type="InterPro" id="IPR027417">
    <property type="entry name" value="P-loop_NTPase"/>
</dbReference>
<keyword evidence="4" id="KW-0548">Nucleotidyltransferase</keyword>
<name>A0A5N6PMD6_9ASTR</name>
<evidence type="ECO:0000256" key="13">
    <source>
        <dbReference type="SAM" id="MobiDB-lite"/>
    </source>
</evidence>
<evidence type="ECO:0000259" key="14">
    <source>
        <dbReference type="PROSITE" id="PS50158"/>
    </source>
</evidence>
<feature type="domain" description="CCHC-type" evidence="14">
    <location>
        <begin position="329"/>
        <end position="344"/>
    </location>
</feature>
<dbReference type="InterPro" id="IPR058192">
    <property type="entry name" value="WHD_ROQ1-like"/>
</dbReference>
<evidence type="ECO:0000256" key="12">
    <source>
        <dbReference type="PROSITE-ProRule" id="PRU00047"/>
    </source>
</evidence>
<dbReference type="Pfam" id="PF08284">
    <property type="entry name" value="RVP_2"/>
    <property type="match status" value="1"/>
</dbReference>
<evidence type="ECO:0000256" key="2">
    <source>
        <dbReference type="ARBA" id="ARBA00022670"/>
    </source>
</evidence>
<dbReference type="Gene3D" id="3.10.10.10">
    <property type="entry name" value="HIV Type 1 Reverse Transcriptase, subunit A, domain 1"/>
    <property type="match status" value="1"/>
</dbReference>
<feature type="compositionally biased region" description="Low complexity" evidence="13">
    <location>
        <begin position="50"/>
        <end position="68"/>
    </location>
</feature>
<evidence type="ECO:0000256" key="7">
    <source>
        <dbReference type="ARBA" id="ARBA00022750"/>
    </source>
</evidence>
<evidence type="ECO:0000256" key="8">
    <source>
        <dbReference type="ARBA" id="ARBA00022759"/>
    </source>
</evidence>
<keyword evidence="6" id="KW-0677">Repeat</keyword>
<dbReference type="OrthoDB" id="1357022at2759"/>
<keyword evidence="10" id="KW-0695">RNA-directed DNA polymerase</keyword>
<keyword evidence="12" id="KW-0862">Zinc</keyword>
<dbReference type="PANTHER" id="PTHR24559">
    <property type="entry name" value="TRANSPOSON TY3-I GAG-POL POLYPROTEIN"/>
    <property type="match status" value="1"/>
</dbReference>
<keyword evidence="3" id="KW-0808">Transferase</keyword>
<dbReference type="PROSITE" id="PS50878">
    <property type="entry name" value="RT_POL"/>
    <property type="match status" value="1"/>
</dbReference>
<reference evidence="16 17" key="1">
    <citation type="submission" date="2019-05" db="EMBL/GenBank/DDBJ databases">
        <title>Mikania micrantha, genome provides insights into the molecular mechanism of rapid growth.</title>
        <authorList>
            <person name="Liu B."/>
        </authorList>
    </citation>
    <scope>NUCLEOTIDE SEQUENCE [LARGE SCALE GENOMIC DNA]</scope>
    <source>
        <strain evidence="16">NLD-2019</strain>
        <tissue evidence="16">Leaf</tissue>
    </source>
</reference>
<gene>
    <name evidence="16" type="ORF">E3N88_09521</name>
</gene>
<dbReference type="PANTHER" id="PTHR24559:SF427">
    <property type="entry name" value="RNA-DIRECTED DNA POLYMERASE"/>
    <property type="match status" value="1"/>
</dbReference>
<dbReference type="Pfam" id="PF00078">
    <property type="entry name" value="RVT_1"/>
    <property type="match status" value="1"/>
</dbReference>
<dbReference type="GO" id="GO:0006508">
    <property type="term" value="P:proteolysis"/>
    <property type="evidence" value="ECO:0007669"/>
    <property type="project" value="UniProtKB-KW"/>
</dbReference>
<dbReference type="InterPro" id="IPR001878">
    <property type="entry name" value="Znf_CCHC"/>
</dbReference>
<evidence type="ECO:0000256" key="6">
    <source>
        <dbReference type="ARBA" id="ARBA00022737"/>
    </source>
</evidence>
<dbReference type="SUPFAM" id="SSF57756">
    <property type="entry name" value="Retrovirus zinc finger-like domains"/>
    <property type="match status" value="1"/>
</dbReference>
<keyword evidence="12" id="KW-0479">Metal-binding</keyword>